<organism evidence="2 3">
    <name type="scientific">Cirrhinus molitorella</name>
    <name type="common">mud carp</name>
    <dbReference type="NCBI Taxonomy" id="172907"/>
    <lineage>
        <taxon>Eukaryota</taxon>
        <taxon>Metazoa</taxon>
        <taxon>Chordata</taxon>
        <taxon>Craniata</taxon>
        <taxon>Vertebrata</taxon>
        <taxon>Euteleostomi</taxon>
        <taxon>Actinopterygii</taxon>
        <taxon>Neopterygii</taxon>
        <taxon>Teleostei</taxon>
        <taxon>Ostariophysi</taxon>
        <taxon>Cypriniformes</taxon>
        <taxon>Cyprinidae</taxon>
        <taxon>Labeoninae</taxon>
        <taxon>Labeonini</taxon>
        <taxon>Cirrhinus</taxon>
    </lineage>
</organism>
<comment type="caution">
    <text evidence="2">The sequence shown here is derived from an EMBL/GenBank/DDBJ whole genome shotgun (WGS) entry which is preliminary data.</text>
</comment>
<protein>
    <submittedName>
        <fullName evidence="2">Uncharacterized protein</fullName>
    </submittedName>
</protein>
<evidence type="ECO:0000313" key="2">
    <source>
        <dbReference type="EMBL" id="KAL1263196.1"/>
    </source>
</evidence>
<dbReference type="Proteomes" id="UP001558613">
    <property type="component" value="Unassembled WGS sequence"/>
</dbReference>
<name>A0ABR3MDR6_9TELE</name>
<reference evidence="2 3" key="1">
    <citation type="submission" date="2023-09" db="EMBL/GenBank/DDBJ databases">
        <authorList>
            <person name="Wang M."/>
        </authorList>
    </citation>
    <scope>NUCLEOTIDE SEQUENCE [LARGE SCALE GENOMIC DNA]</scope>
    <source>
        <strain evidence="2">GT-2023</strain>
        <tissue evidence="2">Liver</tissue>
    </source>
</reference>
<gene>
    <name evidence="2" type="ORF">QQF64_005935</name>
</gene>
<dbReference type="EMBL" id="JAYMGO010000013">
    <property type="protein sequence ID" value="KAL1263196.1"/>
    <property type="molecule type" value="Genomic_DNA"/>
</dbReference>
<evidence type="ECO:0000256" key="1">
    <source>
        <dbReference type="SAM" id="MobiDB-lite"/>
    </source>
</evidence>
<feature type="region of interest" description="Disordered" evidence="1">
    <location>
        <begin position="25"/>
        <end position="68"/>
    </location>
</feature>
<proteinExistence type="predicted"/>
<feature type="compositionally biased region" description="Low complexity" evidence="1">
    <location>
        <begin position="31"/>
        <end position="43"/>
    </location>
</feature>
<accession>A0ABR3MDR6</accession>
<sequence length="80" mass="9343">MGNRQGDADGRDDVCRINRGSQWESVSQAFTQHQTPRTSQQTQRRSEAVVSGQRSGEERSFFRRTPRPSYEPKLHWCSFR</sequence>
<evidence type="ECO:0000313" key="3">
    <source>
        <dbReference type="Proteomes" id="UP001558613"/>
    </source>
</evidence>
<keyword evidence="3" id="KW-1185">Reference proteome</keyword>